<dbReference type="InterPro" id="IPR009725">
    <property type="entry name" value="3_dmu_93_MTrfase"/>
</dbReference>
<dbReference type="InterPro" id="IPR028973">
    <property type="entry name" value="PhnB-like"/>
</dbReference>
<dbReference type="Proteomes" id="UP000198922">
    <property type="component" value="Unassembled WGS sequence"/>
</dbReference>
<gene>
    <name evidence="2" type="ORF">SAMN04488567_1412</name>
</gene>
<keyword evidence="3" id="KW-1185">Reference proteome</keyword>
<keyword evidence="2" id="KW-0830">Ubiquinone</keyword>
<organism evidence="2 3">
    <name type="scientific">Limimaricola pyoseonensis</name>
    <dbReference type="NCBI Taxonomy" id="521013"/>
    <lineage>
        <taxon>Bacteria</taxon>
        <taxon>Pseudomonadati</taxon>
        <taxon>Pseudomonadota</taxon>
        <taxon>Alphaproteobacteria</taxon>
        <taxon>Rhodobacterales</taxon>
        <taxon>Paracoccaceae</taxon>
        <taxon>Limimaricola</taxon>
    </lineage>
</organism>
<keyword evidence="2" id="KW-0808">Transferase</keyword>
<accession>A0A1G7CBA1</accession>
<dbReference type="SUPFAM" id="SSF54593">
    <property type="entry name" value="Glyoxalase/Bleomycin resistance protein/Dihydroxybiphenyl dioxygenase"/>
    <property type="match status" value="1"/>
</dbReference>
<dbReference type="PANTHER" id="PTHR33990:SF2">
    <property type="entry name" value="PHNB-LIKE DOMAIN-CONTAINING PROTEIN"/>
    <property type="match status" value="1"/>
</dbReference>
<dbReference type="CDD" id="cd06588">
    <property type="entry name" value="PhnB_like"/>
    <property type="match status" value="1"/>
</dbReference>
<dbReference type="PANTHER" id="PTHR33990">
    <property type="entry name" value="PROTEIN YJDN-RELATED"/>
    <property type="match status" value="1"/>
</dbReference>
<dbReference type="AlphaFoldDB" id="A0A1G7CBA1"/>
<dbReference type="OrthoDB" id="9806473at2"/>
<evidence type="ECO:0000313" key="2">
    <source>
        <dbReference type="EMBL" id="SDE36000.1"/>
    </source>
</evidence>
<dbReference type="GO" id="GO:0008168">
    <property type="term" value="F:methyltransferase activity"/>
    <property type="evidence" value="ECO:0007669"/>
    <property type="project" value="UniProtKB-KW"/>
</dbReference>
<feature type="domain" description="PhnB-like" evidence="1">
    <location>
        <begin position="3"/>
        <end position="118"/>
    </location>
</feature>
<evidence type="ECO:0000259" key="1">
    <source>
        <dbReference type="Pfam" id="PF06983"/>
    </source>
</evidence>
<dbReference type="EMBL" id="FNAT01000002">
    <property type="protein sequence ID" value="SDE36000.1"/>
    <property type="molecule type" value="Genomic_DNA"/>
</dbReference>
<name>A0A1G7CBA1_9RHOB</name>
<dbReference type="Pfam" id="PF06983">
    <property type="entry name" value="3-dmu-9_3-mt"/>
    <property type="match status" value="1"/>
</dbReference>
<reference evidence="3" key="1">
    <citation type="submission" date="2016-10" db="EMBL/GenBank/DDBJ databases">
        <authorList>
            <person name="Varghese N."/>
            <person name="Submissions S."/>
        </authorList>
    </citation>
    <scope>NUCLEOTIDE SEQUENCE [LARGE SCALE GENOMIC DNA]</scope>
    <source>
        <strain evidence="3">DSM 21424</strain>
    </source>
</reference>
<keyword evidence="2" id="KW-0489">Methyltransferase</keyword>
<dbReference type="GO" id="GO:0032259">
    <property type="term" value="P:methylation"/>
    <property type="evidence" value="ECO:0007669"/>
    <property type="project" value="UniProtKB-KW"/>
</dbReference>
<evidence type="ECO:0000313" key="3">
    <source>
        <dbReference type="Proteomes" id="UP000198922"/>
    </source>
</evidence>
<sequence>MPKIRPCLWFDGQAEEAAEFYVSVFPNSRVTARNTSAVDWPGGRAGDVILVEFGLDGQEMQALNGGPYTSFNEAVSLSVPCPDQAGLDRLWSALLEGGGAEMQCGWLKDRFGLRWQLVPEPFEAMLREADEDQSKRLMAAMMEMVKLDLAALRRAYENA</sequence>
<dbReference type="InterPro" id="IPR029068">
    <property type="entry name" value="Glyas_Bleomycin-R_OHBP_Dase"/>
</dbReference>
<proteinExistence type="predicted"/>
<dbReference type="STRING" id="521013.SAMN04488567_1412"/>
<dbReference type="PIRSF" id="PIRSF021700">
    <property type="entry name" value="3_dmu_93_MTrfase"/>
    <property type="match status" value="1"/>
</dbReference>
<dbReference type="RefSeq" id="WP_090110517.1">
    <property type="nucleotide sequence ID" value="NZ_FNAT01000002.1"/>
</dbReference>
<protein>
    <submittedName>
        <fullName evidence="2">Glyoxalase superfamily enzyme, possibly 3-demethylubiquinone-9 3-methyltransferase</fullName>
    </submittedName>
</protein>
<dbReference type="Gene3D" id="3.10.180.10">
    <property type="entry name" value="2,3-Dihydroxybiphenyl 1,2-Dioxygenase, domain 1"/>
    <property type="match status" value="1"/>
</dbReference>